<organism evidence="1 2">
    <name type="scientific">Thalictrum thalictroides</name>
    <name type="common">Rue-anemone</name>
    <name type="synonym">Anemone thalictroides</name>
    <dbReference type="NCBI Taxonomy" id="46969"/>
    <lineage>
        <taxon>Eukaryota</taxon>
        <taxon>Viridiplantae</taxon>
        <taxon>Streptophyta</taxon>
        <taxon>Embryophyta</taxon>
        <taxon>Tracheophyta</taxon>
        <taxon>Spermatophyta</taxon>
        <taxon>Magnoliopsida</taxon>
        <taxon>Ranunculales</taxon>
        <taxon>Ranunculaceae</taxon>
        <taxon>Thalictroideae</taxon>
        <taxon>Thalictrum</taxon>
    </lineage>
</organism>
<keyword evidence="2" id="KW-1185">Reference proteome</keyword>
<dbReference type="Proteomes" id="UP000554482">
    <property type="component" value="Unassembled WGS sequence"/>
</dbReference>
<reference evidence="1 2" key="1">
    <citation type="submission" date="2020-06" db="EMBL/GenBank/DDBJ databases">
        <title>Transcriptomic and genomic resources for Thalictrum thalictroides and T. hernandezii: Facilitating candidate gene discovery in an emerging model plant lineage.</title>
        <authorList>
            <person name="Arias T."/>
            <person name="Riano-Pachon D.M."/>
            <person name="Di Stilio V.S."/>
        </authorList>
    </citation>
    <scope>NUCLEOTIDE SEQUENCE [LARGE SCALE GENOMIC DNA]</scope>
    <source>
        <strain evidence="2">cv. WT478/WT964</strain>
        <tissue evidence="1">Leaves</tissue>
    </source>
</reference>
<evidence type="ECO:0000313" key="2">
    <source>
        <dbReference type="Proteomes" id="UP000554482"/>
    </source>
</evidence>
<dbReference type="EMBL" id="JABWDY010031512">
    <property type="protein sequence ID" value="KAF5184844.1"/>
    <property type="molecule type" value="Genomic_DNA"/>
</dbReference>
<protein>
    <submittedName>
        <fullName evidence="1">Uncharacterized protein</fullName>
    </submittedName>
</protein>
<dbReference type="AlphaFoldDB" id="A0A7J6VIB4"/>
<sequence>MSTMSSHWINNKMSVAGRSVITQAILKAFPSHHFQAFLIPQGAYTNYYCWLLEHHIAEYFVISFDC</sequence>
<accession>A0A7J6VIB4</accession>
<comment type="caution">
    <text evidence="1">The sequence shown here is derived from an EMBL/GenBank/DDBJ whole genome shotgun (WGS) entry which is preliminary data.</text>
</comment>
<gene>
    <name evidence="1" type="ORF">FRX31_025570</name>
</gene>
<name>A0A7J6VIB4_THATH</name>
<proteinExistence type="predicted"/>
<evidence type="ECO:0000313" key="1">
    <source>
        <dbReference type="EMBL" id="KAF5184844.1"/>
    </source>
</evidence>